<evidence type="ECO:0000313" key="3">
    <source>
        <dbReference type="Proteomes" id="UP000324800"/>
    </source>
</evidence>
<dbReference type="EMBL" id="SNRW01000290">
    <property type="protein sequence ID" value="KAA6402067.1"/>
    <property type="molecule type" value="Genomic_DNA"/>
</dbReference>
<protein>
    <submittedName>
        <fullName evidence="2">Uncharacterized protein</fullName>
    </submittedName>
</protein>
<feature type="region of interest" description="Disordered" evidence="1">
    <location>
        <begin position="1"/>
        <end position="31"/>
    </location>
</feature>
<sequence length="347" mass="39674">MSRTRRSRRENQDLNNIDDSSHSEDIDQRSRVTIPLQRFIEAAEVNSEDDSNYAQSEHSEITDARSTSSEYDSGDQEIAQQVLVPRRRQRDDLYEFSESDQIESDDSLSVPGRQRRRLNSDVEDEQSEEKDEKSDERAPSPQDQTMKDVLKKLAPTPKRKQRDNQRAAIQLIEARMHQKAKHYDALNPDIDEDRIKALHEKSKIDLTPLIIRDQPVLVESENNELHGAMLKNLTSAQRTLASALIAICEEGKEAATEKILDALELVAKATSEGQQLRKQALYYGNPRLSSTRPPASAALSHQELKQFREDRSVSGSQTRRGRRFGSFGRGRGNLRSRRGRRSYPPRK</sequence>
<evidence type="ECO:0000313" key="2">
    <source>
        <dbReference type="EMBL" id="KAA6402067.1"/>
    </source>
</evidence>
<reference evidence="2 3" key="1">
    <citation type="submission" date="2019-03" db="EMBL/GenBank/DDBJ databases">
        <title>Single cell metagenomics reveals metabolic interactions within the superorganism composed of flagellate Streblomastix strix and complex community of Bacteroidetes bacteria on its surface.</title>
        <authorList>
            <person name="Treitli S.C."/>
            <person name="Kolisko M."/>
            <person name="Husnik F."/>
            <person name="Keeling P."/>
            <person name="Hampl V."/>
        </authorList>
    </citation>
    <scope>NUCLEOTIDE SEQUENCE [LARGE SCALE GENOMIC DNA]</scope>
    <source>
        <strain evidence="2">ST1C</strain>
    </source>
</reference>
<gene>
    <name evidence="2" type="ORF">EZS28_002401</name>
</gene>
<feature type="compositionally biased region" description="Basic residues" evidence="1">
    <location>
        <begin position="332"/>
        <end position="347"/>
    </location>
</feature>
<feature type="region of interest" description="Disordered" evidence="1">
    <location>
        <begin position="43"/>
        <end position="147"/>
    </location>
</feature>
<dbReference type="AlphaFoldDB" id="A0A5J4X423"/>
<accession>A0A5J4X423</accession>
<feature type="region of interest" description="Disordered" evidence="1">
    <location>
        <begin position="306"/>
        <end position="347"/>
    </location>
</feature>
<feature type="compositionally biased region" description="Basic and acidic residues" evidence="1">
    <location>
        <begin position="19"/>
        <end position="30"/>
    </location>
</feature>
<organism evidence="2 3">
    <name type="scientific">Streblomastix strix</name>
    <dbReference type="NCBI Taxonomy" id="222440"/>
    <lineage>
        <taxon>Eukaryota</taxon>
        <taxon>Metamonada</taxon>
        <taxon>Preaxostyla</taxon>
        <taxon>Oxymonadida</taxon>
        <taxon>Streblomastigidae</taxon>
        <taxon>Streblomastix</taxon>
    </lineage>
</organism>
<name>A0A5J4X423_9EUKA</name>
<dbReference type="Proteomes" id="UP000324800">
    <property type="component" value="Unassembled WGS sequence"/>
</dbReference>
<feature type="compositionally biased region" description="Acidic residues" evidence="1">
    <location>
        <begin position="94"/>
        <end position="106"/>
    </location>
</feature>
<proteinExistence type="predicted"/>
<evidence type="ECO:0000256" key="1">
    <source>
        <dbReference type="SAM" id="MobiDB-lite"/>
    </source>
</evidence>
<comment type="caution">
    <text evidence="2">The sequence shown here is derived from an EMBL/GenBank/DDBJ whole genome shotgun (WGS) entry which is preliminary data.</text>
</comment>